<evidence type="ECO:0000313" key="2">
    <source>
        <dbReference type="Proteomes" id="UP000244069"/>
    </source>
</evidence>
<dbReference type="SUPFAM" id="SSF53474">
    <property type="entry name" value="alpha/beta-Hydrolases"/>
    <property type="match status" value="1"/>
</dbReference>
<evidence type="ECO:0008006" key="3">
    <source>
        <dbReference type="Google" id="ProtNLM"/>
    </source>
</evidence>
<organism evidence="1 2">
    <name type="scientific">Allosediminivita pacifica</name>
    <dbReference type="NCBI Taxonomy" id="1267769"/>
    <lineage>
        <taxon>Bacteria</taxon>
        <taxon>Pseudomonadati</taxon>
        <taxon>Pseudomonadota</taxon>
        <taxon>Alphaproteobacteria</taxon>
        <taxon>Rhodobacterales</taxon>
        <taxon>Paracoccaceae</taxon>
        <taxon>Allosediminivita</taxon>
    </lineage>
</organism>
<dbReference type="EMBL" id="QBKN01000001">
    <property type="protein sequence ID" value="PTX52988.1"/>
    <property type="molecule type" value="Genomic_DNA"/>
</dbReference>
<protein>
    <recommendedName>
        <fullName evidence="3">Lipase (Class 3)</fullName>
    </recommendedName>
</protein>
<dbReference type="RefSeq" id="WP_107974354.1">
    <property type="nucleotide sequence ID" value="NZ_BMEZ01000001.1"/>
</dbReference>
<name>A0A2T6BAD0_9RHOB</name>
<comment type="caution">
    <text evidence="1">The sequence shown here is derived from an EMBL/GenBank/DDBJ whole genome shotgun (WGS) entry which is preliminary data.</text>
</comment>
<reference evidence="1 2" key="1">
    <citation type="submission" date="2018-04" db="EMBL/GenBank/DDBJ databases">
        <title>Genomic Encyclopedia of Archaeal and Bacterial Type Strains, Phase II (KMG-II): from individual species to whole genera.</title>
        <authorList>
            <person name="Goeker M."/>
        </authorList>
    </citation>
    <scope>NUCLEOTIDE SEQUENCE [LARGE SCALE GENOMIC DNA]</scope>
    <source>
        <strain evidence="1 2">DSM 29329</strain>
    </source>
</reference>
<dbReference type="Gene3D" id="3.40.50.1820">
    <property type="entry name" value="alpha/beta hydrolase"/>
    <property type="match status" value="1"/>
</dbReference>
<dbReference type="AlphaFoldDB" id="A0A2T6BAD0"/>
<dbReference type="Proteomes" id="UP000244069">
    <property type="component" value="Unassembled WGS sequence"/>
</dbReference>
<keyword evidence="2" id="KW-1185">Reference proteome</keyword>
<proteinExistence type="predicted"/>
<accession>A0A2T6BAD0</accession>
<gene>
    <name evidence="1" type="ORF">C8N44_101279</name>
</gene>
<evidence type="ECO:0000313" key="1">
    <source>
        <dbReference type="EMBL" id="PTX52988.1"/>
    </source>
</evidence>
<dbReference type="OrthoDB" id="7857012at2"/>
<dbReference type="InterPro" id="IPR029058">
    <property type="entry name" value="AB_hydrolase_fold"/>
</dbReference>
<sequence length="213" mass="23522">MTETLTLDEAADLIRDAYADALGDRVDTSIDIRGVQAHYLKDGTLIIPGTNEFSDWFDFNLQFGAESPETHGFEVMPGDSGSLYHGGFLEHAQVVYTFAKGLRPKFVVGHSLGAASAQIVGASLGTPTVAFASPRTTKTATRLRGEGWVVNVNRTDDTVAHVPPPFLGFRHMGSLYWMSPEEPNVGEDHRIDNYKDLLKLKRHRERIPQAWPA</sequence>